<dbReference type="GO" id="GO:0005975">
    <property type="term" value="P:carbohydrate metabolic process"/>
    <property type="evidence" value="ECO:0007669"/>
    <property type="project" value="InterPro"/>
</dbReference>
<dbReference type="AlphaFoldDB" id="A0A6A6R534"/>
<evidence type="ECO:0000259" key="22">
    <source>
        <dbReference type="PROSITE" id="PS51384"/>
    </source>
</evidence>
<dbReference type="Pfam" id="PF00295">
    <property type="entry name" value="Glyco_hydro_28"/>
    <property type="match status" value="1"/>
</dbReference>
<evidence type="ECO:0000256" key="10">
    <source>
        <dbReference type="ARBA" id="ARBA00022729"/>
    </source>
</evidence>
<gene>
    <name evidence="23" type="ORF">BU16DRAFT_579175</name>
</gene>
<evidence type="ECO:0000256" key="9">
    <source>
        <dbReference type="ARBA" id="ARBA00022692"/>
    </source>
</evidence>
<protein>
    <recommendedName>
        <fullName evidence="5">ferric-chelate reductase (NADPH)</fullName>
        <ecNumber evidence="5">1.16.1.9</ecNumber>
    </recommendedName>
</protein>
<keyword evidence="23" id="KW-0456">Lyase</keyword>
<dbReference type="Pfam" id="PF08022">
    <property type="entry name" value="FAD_binding_8"/>
    <property type="match status" value="1"/>
</dbReference>
<dbReference type="GO" id="GO:0006826">
    <property type="term" value="P:iron ion transport"/>
    <property type="evidence" value="ECO:0007669"/>
    <property type="project" value="TreeGrafter"/>
</dbReference>
<dbReference type="OrthoDB" id="187139at2759"/>
<feature type="transmembrane region" description="Helical" evidence="21">
    <location>
        <begin position="208"/>
        <end position="227"/>
    </location>
</feature>
<evidence type="ECO:0000256" key="20">
    <source>
        <dbReference type="RuleBase" id="RU361169"/>
    </source>
</evidence>
<dbReference type="GO" id="GO:0071555">
    <property type="term" value="P:cell wall organization"/>
    <property type="evidence" value="ECO:0007669"/>
    <property type="project" value="UniProtKB-KW"/>
</dbReference>
<evidence type="ECO:0000256" key="14">
    <source>
        <dbReference type="ARBA" id="ARBA00023002"/>
    </source>
</evidence>
<evidence type="ECO:0000256" key="13">
    <source>
        <dbReference type="ARBA" id="ARBA00022989"/>
    </source>
</evidence>
<comment type="similarity">
    <text evidence="3">Belongs to the ferric reductase (FRE) family.</text>
</comment>
<dbReference type="GO" id="GO:0006879">
    <property type="term" value="P:intracellular iron ion homeostasis"/>
    <property type="evidence" value="ECO:0007669"/>
    <property type="project" value="TreeGrafter"/>
</dbReference>
<dbReference type="PANTHER" id="PTHR32361">
    <property type="entry name" value="FERRIC/CUPRIC REDUCTASE TRANSMEMBRANE COMPONENT"/>
    <property type="match status" value="1"/>
</dbReference>
<dbReference type="GO" id="GO:0005576">
    <property type="term" value="C:extracellular region"/>
    <property type="evidence" value="ECO:0007669"/>
    <property type="project" value="UniProtKB-SubCell"/>
</dbReference>
<feature type="transmembrane region" description="Helical" evidence="21">
    <location>
        <begin position="234"/>
        <end position="256"/>
    </location>
</feature>
<evidence type="ECO:0000256" key="7">
    <source>
        <dbReference type="ARBA" id="ARBA00022475"/>
    </source>
</evidence>
<keyword evidence="8" id="KW-0964">Secreted</keyword>
<evidence type="ECO:0000256" key="3">
    <source>
        <dbReference type="ARBA" id="ARBA00006278"/>
    </source>
</evidence>
<keyword evidence="12" id="KW-0249">Electron transport</keyword>
<dbReference type="Gene3D" id="2.160.20.10">
    <property type="entry name" value="Single-stranded right-handed beta-helix, Pectin lyase-like"/>
    <property type="match status" value="1"/>
</dbReference>
<dbReference type="Pfam" id="PF01794">
    <property type="entry name" value="Ferric_reduct"/>
    <property type="match status" value="1"/>
</dbReference>
<comment type="subcellular location">
    <subcellularLocation>
        <location evidence="2">Cell membrane</location>
        <topology evidence="2">Multi-pass membrane protein</topology>
    </subcellularLocation>
    <subcellularLocation>
        <location evidence="1">Secreted</location>
    </subcellularLocation>
</comment>
<evidence type="ECO:0000256" key="17">
    <source>
        <dbReference type="ARBA" id="ARBA00023295"/>
    </source>
</evidence>
<dbReference type="GO" id="GO:0016829">
    <property type="term" value="F:lyase activity"/>
    <property type="evidence" value="ECO:0007669"/>
    <property type="project" value="UniProtKB-KW"/>
</dbReference>
<dbReference type="InterPro" id="IPR017938">
    <property type="entry name" value="Riboflavin_synthase-like_b-brl"/>
</dbReference>
<evidence type="ECO:0000256" key="6">
    <source>
        <dbReference type="ARBA" id="ARBA00022448"/>
    </source>
</evidence>
<evidence type="ECO:0000256" key="11">
    <source>
        <dbReference type="ARBA" id="ARBA00022801"/>
    </source>
</evidence>
<dbReference type="GO" id="GO:0015677">
    <property type="term" value="P:copper ion import"/>
    <property type="evidence" value="ECO:0007669"/>
    <property type="project" value="TreeGrafter"/>
</dbReference>
<dbReference type="CDD" id="cd06186">
    <property type="entry name" value="NOX_Duox_like_FAD_NADP"/>
    <property type="match status" value="1"/>
</dbReference>
<keyword evidence="7" id="KW-1003">Cell membrane</keyword>
<dbReference type="Gene3D" id="3.40.50.80">
    <property type="entry name" value="Nucleotide-binding domain of ferredoxin-NADP reductase (FNR) module"/>
    <property type="match status" value="1"/>
</dbReference>
<keyword evidence="9 21" id="KW-0812">Transmembrane</keyword>
<keyword evidence="15" id="KW-0406">Ion transport</keyword>
<keyword evidence="13 21" id="KW-1133">Transmembrane helix</keyword>
<comment type="catalytic activity">
    <reaction evidence="19">
        <text>2 a Fe(II)-siderophore + NADP(+) + H(+) = 2 a Fe(III)-siderophore + NADPH</text>
        <dbReference type="Rhea" id="RHEA:28795"/>
        <dbReference type="Rhea" id="RHEA-COMP:11342"/>
        <dbReference type="Rhea" id="RHEA-COMP:11344"/>
        <dbReference type="ChEBI" id="CHEBI:15378"/>
        <dbReference type="ChEBI" id="CHEBI:29033"/>
        <dbReference type="ChEBI" id="CHEBI:29034"/>
        <dbReference type="ChEBI" id="CHEBI:57783"/>
        <dbReference type="ChEBI" id="CHEBI:58349"/>
        <dbReference type="EC" id="1.16.1.9"/>
    </reaction>
</comment>
<dbReference type="Pfam" id="PF08030">
    <property type="entry name" value="NAD_binding_6"/>
    <property type="match status" value="1"/>
</dbReference>
<dbReference type="PANTHER" id="PTHR32361:SF23">
    <property type="entry name" value="FERRIC-CHELATE REDUCTASE"/>
    <property type="match status" value="1"/>
</dbReference>
<keyword evidence="14" id="KW-0560">Oxidoreductase</keyword>
<keyword evidence="18" id="KW-0961">Cell wall biogenesis/degradation</keyword>
<accession>A0A6A6R534</accession>
<dbReference type="InterPro" id="IPR051410">
    <property type="entry name" value="Ferric/Cupric_Reductase"/>
</dbReference>
<keyword evidence="17 20" id="KW-0326">Glycosidase</keyword>
<evidence type="ECO:0000256" key="16">
    <source>
        <dbReference type="ARBA" id="ARBA00023136"/>
    </source>
</evidence>
<keyword evidence="10" id="KW-0732">Signal</keyword>
<comment type="similarity">
    <text evidence="4 20">Belongs to the glycosyl hydrolase 28 family.</text>
</comment>
<organism evidence="23 24">
    <name type="scientific">Lophium mytilinum</name>
    <dbReference type="NCBI Taxonomy" id="390894"/>
    <lineage>
        <taxon>Eukaryota</taxon>
        <taxon>Fungi</taxon>
        <taxon>Dikarya</taxon>
        <taxon>Ascomycota</taxon>
        <taxon>Pezizomycotina</taxon>
        <taxon>Dothideomycetes</taxon>
        <taxon>Pleosporomycetidae</taxon>
        <taxon>Mytilinidiales</taxon>
        <taxon>Mytilinidiaceae</taxon>
        <taxon>Lophium</taxon>
    </lineage>
</organism>
<dbReference type="EC" id="1.16.1.9" evidence="5"/>
<evidence type="ECO:0000256" key="4">
    <source>
        <dbReference type="ARBA" id="ARBA00008834"/>
    </source>
</evidence>
<dbReference type="PROSITE" id="PS51384">
    <property type="entry name" value="FAD_FR"/>
    <property type="match status" value="1"/>
</dbReference>
<feature type="domain" description="FAD-binding FR-type" evidence="22">
    <location>
        <begin position="288"/>
        <end position="451"/>
    </location>
</feature>
<dbReference type="SUPFAM" id="SSF51126">
    <property type="entry name" value="Pectin lyase-like"/>
    <property type="match status" value="1"/>
</dbReference>
<dbReference type="InterPro" id="IPR013112">
    <property type="entry name" value="FAD-bd_8"/>
</dbReference>
<proteinExistence type="inferred from homology"/>
<reference evidence="23" key="1">
    <citation type="journal article" date="2020" name="Stud. Mycol.">
        <title>101 Dothideomycetes genomes: a test case for predicting lifestyles and emergence of pathogens.</title>
        <authorList>
            <person name="Haridas S."/>
            <person name="Albert R."/>
            <person name="Binder M."/>
            <person name="Bloem J."/>
            <person name="Labutti K."/>
            <person name="Salamov A."/>
            <person name="Andreopoulos B."/>
            <person name="Baker S."/>
            <person name="Barry K."/>
            <person name="Bills G."/>
            <person name="Bluhm B."/>
            <person name="Cannon C."/>
            <person name="Castanera R."/>
            <person name="Culley D."/>
            <person name="Daum C."/>
            <person name="Ezra D."/>
            <person name="Gonzalez J."/>
            <person name="Henrissat B."/>
            <person name="Kuo A."/>
            <person name="Liang C."/>
            <person name="Lipzen A."/>
            <person name="Lutzoni F."/>
            <person name="Magnuson J."/>
            <person name="Mondo S."/>
            <person name="Nolan M."/>
            <person name="Ohm R."/>
            <person name="Pangilinan J."/>
            <person name="Park H.-J."/>
            <person name="Ramirez L."/>
            <person name="Alfaro M."/>
            <person name="Sun H."/>
            <person name="Tritt A."/>
            <person name="Yoshinaga Y."/>
            <person name="Zwiers L.-H."/>
            <person name="Turgeon B."/>
            <person name="Goodwin S."/>
            <person name="Spatafora J."/>
            <person name="Crous P."/>
            <person name="Grigoriev I."/>
        </authorList>
    </citation>
    <scope>NUCLEOTIDE SEQUENCE</scope>
    <source>
        <strain evidence="23">CBS 269.34</strain>
    </source>
</reference>
<keyword evidence="16 21" id="KW-0472">Membrane</keyword>
<sequence length="1065" mass="118736">MAPSPTDQVVYSWVRGVGEDCAAVEPVGIWEVHRLVLLLLDFGLRHHTSLPHPERPCPPTKKEQKAAEAILDPQTCCIGAVFYVSTTEWTIWKSDWSTTNLIRCSILARFLYGFLHHPPLATACIPSVVVQIRISATVCEVCFHHLVNIITFLTGICYTKLTIFHRYCAYLLFCFSTIHMIPHLISPIRDGGWSMLNQLYKDERRELSGTPLYSTVFSLALLSLPYFRKRAYELFAYTHIFLAIAYLALLCWHTRGEYMSPTYLYATVVIWALTSLIRGLNHPNLFYSRSLTGFPTKLTHLPGRMTRVSVSVPRGMTWKPGQHAFIRLPQISWFANHPFTIASVPARDDEIMDGRKEGNEVVFLVRAQRGFTRRLGEGGLVEGIEETSTSPAGSGVVTPIASNIEIGGDVEKVVQEKVVVRGERKREKEGRVKRLALRTIIDGPYGGHARPLHRLYDTVVCVAGGSGITAVLPQLLTISRAMRDDEVRTTRLHLVWMIRSAEWIGWVREEIKTVLRDARDIKGKARVGIEVFVTAGGEDILVGSEEDVGLRSGSAAEMRKSVEMPICPSPVYGGVGRTKGSRGWSYEMMVAMGNQDQARAVEVGKMESGPVELNEMLMVSYQKPILSGVLGRLVDGNRAIVLSCGPESMKADLSNAVARLQRRVLEGKMQEVALHTETFDALVSCITLHILARLSLLRQESMLAMQDLFLPAMQLWFVREYELSGPYDLTNDIEDNVPSEDDPDVIYYGPGVHSVNGNQLNVPSGKTVYLAGGAVLTANVYLGNVTNAGVRGRGILYNNPAGAIKAEYSSDISIEGVTMPDPNGYAVTVGEVKGLTIRNVHSFSSKGNGDGIDLFCCQDTLIDGVFMRNSDDNMAIYQHRWNYSGDSRNITIQNSALWADVAHPSNIGTHGNTPNPETMSDVTIRNIDILDHREFQMWYQGCIAINPGDDNFIQNVHIEDIRVEDFRLGRLVSMRITYNTMYNTSPGRGIENVTIKDLSYTGENARPSLLLGYNEERGIKFVKFQNLTINGKLISDTMAKPAWYYTTDYFPMFANEHVANLTFEA</sequence>
<evidence type="ECO:0000256" key="12">
    <source>
        <dbReference type="ARBA" id="ARBA00022982"/>
    </source>
</evidence>
<dbReference type="GO" id="GO:0005886">
    <property type="term" value="C:plasma membrane"/>
    <property type="evidence" value="ECO:0007669"/>
    <property type="project" value="UniProtKB-SubCell"/>
</dbReference>
<dbReference type="InterPro" id="IPR039261">
    <property type="entry name" value="FNR_nucleotide-bd"/>
</dbReference>
<dbReference type="InterPro" id="IPR000743">
    <property type="entry name" value="Glyco_hydro_28"/>
</dbReference>
<evidence type="ECO:0000256" key="1">
    <source>
        <dbReference type="ARBA" id="ARBA00004613"/>
    </source>
</evidence>
<dbReference type="InterPro" id="IPR013130">
    <property type="entry name" value="Fe3_Rdtase_TM_dom"/>
</dbReference>
<evidence type="ECO:0000313" key="24">
    <source>
        <dbReference type="Proteomes" id="UP000799750"/>
    </source>
</evidence>
<dbReference type="SFLD" id="SFLDS00052">
    <property type="entry name" value="Ferric_Reductase_Domain"/>
    <property type="match status" value="1"/>
</dbReference>
<evidence type="ECO:0000256" key="21">
    <source>
        <dbReference type="SAM" id="Phobius"/>
    </source>
</evidence>
<feature type="transmembrane region" description="Helical" evidence="21">
    <location>
        <begin position="168"/>
        <end position="188"/>
    </location>
</feature>
<keyword evidence="24" id="KW-1185">Reference proteome</keyword>
<evidence type="ECO:0000256" key="2">
    <source>
        <dbReference type="ARBA" id="ARBA00004651"/>
    </source>
</evidence>
<dbReference type="InterPro" id="IPR011050">
    <property type="entry name" value="Pectin_lyase_fold/virulence"/>
</dbReference>
<dbReference type="InterPro" id="IPR013121">
    <property type="entry name" value="Fe_red_NAD-bd_6"/>
</dbReference>
<dbReference type="SFLD" id="SFLDG01168">
    <property type="entry name" value="Ferric_reductase_subgroup_(FRE"/>
    <property type="match status" value="1"/>
</dbReference>
<evidence type="ECO:0000256" key="19">
    <source>
        <dbReference type="ARBA" id="ARBA00048483"/>
    </source>
</evidence>
<dbReference type="SUPFAM" id="SSF52343">
    <property type="entry name" value="Ferredoxin reductase-like, C-terminal NADP-linked domain"/>
    <property type="match status" value="1"/>
</dbReference>
<evidence type="ECO:0000256" key="5">
    <source>
        <dbReference type="ARBA" id="ARBA00012668"/>
    </source>
</evidence>
<evidence type="ECO:0000256" key="15">
    <source>
        <dbReference type="ARBA" id="ARBA00023065"/>
    </source>
</evidence>
<dbReference type="SUPFAM" id="SSF63380">
    <property type="entry name" value="Riboflavin synthase domain-like"/>
    <property type="match status" value="1"/>
</dbReference>
<dbReference type="Proteomes" id="UP000799750">
    <property type="component" value="Unassembled WGS sequence"/>
</dbReference>
<dbReference type="EMBL" id="MU004184">
    <property type="protein sequence ID" value="KAF2499659.1"/>
    <property type="molecule type" value="Genomic_DNA"/>
</dbReference>
<keyword evidence="6" id="KW-0813">Transport</keyword>
<evidence type="ECO:0000256" key="18">
    <source>
        <dbReference type="ARBA" id="ARBA00023316"/>
    </source>
</evidence>
<evidence type="ECO:0000313" key="23">
    <source>
        <dbReference type="EMBL" id="KAF2499659.1"/>
    </source>
</evidence>
<evidence type="ECO:0000256" key="8">
    <source>
        <dbReference type="ARBA" id="ARBA00022525"/>
    </source>
</evidence>
<dbReference type="InterPro" id="IPR017927">
    <property type="entry name" value="FAD-bd_FR_type"/>
</dbReference>
<dbReference type="GO" id="GO:0052851">
    <property type="term" value="F:ferric-chelate reductase (NADPH) activity"/>
    <property type="evidence" value="ECO:0007669"/>
    <property type="project" value="UniProtKB-EC"/>
</dbReference>
<dbReference type="GO" id="GO:0004650">
    <property type="term" value="F:polygalacturonase activity"/>
    <property type="evidence" value="ECO:0007669"/>
    <property type="project" value="InterPro"/>
</dbReference>
<dbReference type="InterPro" id="IPR012334">
    <property type="entry name" value="Pectin_lyas_fold"/>
</dbReference>
<keyword evidence="11 20" id="KW-0378">Hydrolase</keyword>
<name>A0A6A6R534_9PEZI</name>